<comment type="similarity">
    <text evidence="1">Belongs to the bactofilin family.</text>
</comment>
<evidence type="ECO:0000256" key="2">
    <source>
        <dbReference type="SAM" id="MobiDB-lite"/>
    </source>
</evidence>
<dbReference type="Pfam" id="PF04519">
    <property type="entry name" value="Bactofilin"/>
    <property type="match status" value="1"/>
</dbReference>
<evidence type="ECO:0000256" key="1">
    <source>
        <dbReference type="ARBA" id="ARBA00044755"/>
    </source>
</evidence>
<dbReference type="AlphaFoldDB" id="A0A916JQJ5"/>
<feature type="region of interest" description="Disordered" evidence="2">
    <location>
        <begin position="123"/>
        <end position="142"/>
    </location>
</feature>
<proteinExistence type="inferred from homology"/>
<dbReference type="PANTHER" id="PTHR35024">
    <property type="entry name" value="HYPOTHETICAL CYTOSOLIC PROTEIN"/>
    <property type="match status" value="1"/>
</dbReference>
<dbReference type="Proteomes" id="UP000683507">
    <property type="component" value="Chromosome"/>
</dbReference>
<dbReference type="RefSeq" id="WP_258543541.1">
    <property type="nucleotide sequence ID" value="NZ_OU015584.1"/>
</dbReference>
<organism evidence="3 4">
    <name type="scientific">Parvicella tangerina</name>
    <dbReference type="NCBI Taxonomy" id="2829795"/>
    <lineage>
        <taxon>Bacteria</taxon>
        <taxon>Pseudomonadati</taxon>
        <taxon>Bacteroidota</taxon>
        <taxon>Flavobacteriia</taxon>
        <taxon>Flavobacteriales</taxon>
        <taxon>Parvicellaceae</taxon>
        <taxon>Parvicella</taxon>
    </lineage>
</organism>
<accession>A0A916JQJ5</accession>
<dbReference type="InterPro" id="IPR007607">
    <property type="entry name" value="BacA/B"/>
</dbReference>
<protein>
    <recommendedName>
        <fullName evidence="5">Polymer-forming cytoskeletal protein</fullName>
    </recommendedName>
</protein>
<dbReference type="PANTHER" id="PTHR35024:SF4">
    <property type="entry name" value="POLYMER-FORMING CYTOSKELETAL PROTEIN"/>
    <property type="match status" value="1"/>
</dbReference>
<evidence type="ECO:0008006" key="5">
    <source>
        <dbReference type="Google" id="ProtNLM"/>
    </source>
</evidence>
<name>A0A916JQJ5_9FLAO</name>
<evidence type="ECO:0000313" key="4">
    <source>
        <dbReference type="Proteomes" id="UP000683507"/>
    </source>
</evidence>
<dbReference type="KEGG" id="ptan:CRYO30217_03361"/>
<keyword evidence="4" id="KW-1185">Reference proteome</keyword>
<evidence type="ECO:0000313" key="3">
    <source>
        <dbReference type="EMBL" id="CAG5086994.1"/>
    </source>
</evidence>
<reference evidence="3" key="1">
    <citation type="submission" date="2021-04" db="EMBL/GenBank/DDBJ databases">
        <authorList>
            <person name="Rodrigo-Torres L."/>
            <person name="Arahal R. D."/>
            <person name="Lucena T."/>
        </authorList>
    </citation>
    <scope>NUCLEOTIDE SEQUENCE</scope>
    <source>
        <strain evidence="3">AS29M-1</strain>
    </source>
</reference>
<feature type="compositionally biased region" description="Low complexity" evidence="2">
    <location>
        <begin position="124"/>
        <end position="136"/>
    </location>
</feature>
<gene>
    <name evidence="3" type="ORF">CRYO30217_03361</name>
</gene>
<dbReference type="EMBL" id="OU015584">
    <property type="protein sequence ID" value="CAG5086994.1"/>
    <property type="molecule type" value="Genomic_DNA"/>
</dbReference>
<sequence>MAKTMFKGSTSGSGKTVSMNAPDRLNRIVEGTSIEGEIKADSNLRIDGFVKGVVQTKGRLVIGTNGKVDGDIICQNADVEGEILGTIKVEELLSLKSTAKLTGKIVTRKLAIESGAEFTGTCDMGGDTSRSDGSSSKAGVTVEEILEEHA</sequence>